<proteinExistence type="predicted"/>
<feature type="region of interest" description="Disordered" evidence="1">
    <location>
        <begin position="28"/>
        <end position="51"/>
    </location>
</feature>
<dbReference type="AlphaFoldDB" id="A0A1H8RN36"/>
<sequence>MGHEDTGWRPKGVEPYKGHDIWEYKIGPHEVNEGEVDGDISFDDVDEAEDE</sequence>
<dbReference type="RefSeq" id="WP_170864768.1">
    <property type="nucleotide sequence ID" value="NZ_FODV01000004.1"/>
</dbReference>
<dbReference type="EMBL" id="FODV01000004">
    <property type="protein sequence ID" value="SEO67871.1"/>
    <property type="molecule type" value="Genomic_DNA"/>
</dbReference>
<reference evidence="3" key="1">
    <citation type="submission" date="2016-10" db="EMBL/GenBank/DDBJ databases">
        <authorList>
            <person name="Varghese N."/>
            <person name="Submissions S."/>
        </authorList>
    </citation>
    <scope>NUCLEOTIDE SEQUENCE [LARGE SCALE GENOMIC DNA]</scope>
    <source>
        <strain evidence="3">CGMCC 1.10121</strain>
    </source>
</reference>
<gene>
    <name evidence="2" type="ORF">SAMN04487948_104134</name>
</gene>
<protein>
    <submittedName>
        <fullName evidence="2">Uncharacterized protein</fullName>
    </submittedName>
</protein>
<keyword evidence="3" id="KW-1185">Reference proteome</keyword>
<organism evidence="2 3">
    <name type="scientific">Halogranum amylolyticum</name>
    <dbReference type="NCBI Taxonomy" id="660520"/>
    <lineage>
        <taxon>Archaea</taxon>
        <taxon>Methanobacteriati</taxon>
        <taxon>Methanobacteriota</taxon>
        <taxon>Stenosarchaea group</taxon>
        <taxon>Halobacteria</taxon>
        <taxon>Halobacteriales</taxon>
        <taxon>Haloferacaceae</taxon>
    </lineage>
</organism>
<accession>A0A1H8RN36</accession>
<dbReference type="Proteomes" id="UP000199126">
    <property type="component" value="Unassembled WGS sequence"/>
</dbReference>
<dbReference type="OrthoDB" id="223633at2157"/>
<feature type="compositionally biased region" description="Acidic residues" evidence="1">
    <location>
        <begin position="33"/>
        <end position="51"/>
    </location>
</feature>
<name>A0A1H8RN36_9EURY</name>
<evidence type="ECO:0000313" key="3">
    <source>
        <dbReference type="Proteomes" id="UP000199126"/>
    </source>
</evidence>
<evidence type="ECO:0000313" key="2">
    <source>
        <dbReference type="EMBL" id="SEO67871.1"/>
    </source>
</evidence>
<evidence type="ECO:0000256" key="1">
    <source>
        <dbReference type="SAM" id="MobiDB-lite"/>
    </source>
</evidence>